<evidence type="ECO:0000256" key="1">
    <source>
        <dbReference type="ARBA" id="ARBA00004123"/>
    </source>
</evidence>
<evidence type="ECO:0000256" key="3">
    <source>
        <dbReference type="ARBA" id="ARBA00022705"/>
    </source>
</evidence>
<name>A0A8J1UAX1_OWEFU</name>
<dbReference type="GO" id="GO:0043625">
    <property type="term" value="C:delta DNA polymerase complex"/>
    <property type="evidence" value="ECO:0007669"/>
    <property type="project" value="TreeGrafter"/>
</dbReference>
<dbReference type="PANTHER" id="PTHR10416:SF0">
    <property type="entry name" value="DNA POLYMERASE DELTA SUBUNIT 2"/>
    <property type="match status" value="1"/>
</dbReference>
<evidence type="ECO:0000313" key="6">
    <source>
        <dbReference type="Proteomes" id="UP000749559"/>
    </source>
</evidence>
<reference evidence="5" key="1">
    <citation type="submission" date="2022-03" db="EMBL/GenBank/DDBJ databases">
        <authorList>
            <person name="Martin C."/>
        </authorList>
    </citation>
    <scope>NUCLEOTIDE SEQUENCE</scope>
</reference>
<accession>A0A8J1UAX1</accession>
<dbReference type="PANTHER" id="PTHR10416">
    <property type="entry name" value="DNA POLYMERASE DELTA SUBUNIT 2"/>
    <property type="match status" value="1"/>
</dbReference>
<evidence type="ECO:0000313" key="5">
    <source>
        <dbReference type="EMBL" id="CAH1795392.1"/>
    </source>
</evidence>
<dbReference type="Gene3D" id="3.60.21.50">
    <property type="match status" value="1"/>
</dbReference>
<keyword evidence="4" id="KW-0539">Nucleus</keyword>
<dbReference type="CDD" id="cd07387">
    <property type="entry name" value="MPP_PolD2_C"/>
    <property type="match status" value="1"/>
</dbReference>
<dbReference type="Pfam" id="PF04042">
    <property type="entry name" value="DNA_pol_E_B"/>
    <property type="match status" value="1"/>
</dbReference>
<keyword evidence="6" id="KW-1185">Reference proteome</keyword>
<dbReference type="EMBL" id="CAIIXF020000009">
    <property type="protein sequence ID" value="CAH1795392.1"/>
    <property type="molecule type" value="Genomic_DNA"/>
</dbReference>
<organism evidence="5 6">
    <name type="scientific">Owenia fusiformis</name>
    <name type="common">Polychaete worm</name>
    <dbReference type="NCBI Taxonomy" id="6347"/>
    <lineage>
        <taxon>Eukaryota</taxon>
        <taxon>Metazoa</taxon>
        <taxon>Spiralia</taxon>
        <taxon>Lophotrochozoa</taxon>
        <taxon>Annelida</taxon>
        <taxon>Polychaeta</taxon>
        <taxon>Sedentaria</taxon>
        <taxon>Canalipalpata</taxon>
        <taxon>Sabellida</taxon>
        <taxon>Oweniida</taxon>
        <taxon>Oweniidae</taxon>
        <taxon>Owenia</taxon>
    </lineage>
</organism>
<dbReference type="OrthoDB" id="3763at2759"/>
<dbReference type="Pfam" id="PF18018">
    <property type="entry name" value="DNA_pol_D_N"/>
    <property type="match status" value="1"/>
</dbReference>
<dbReference type="GO" id="GO:0003677">
    <property type="term" value="F:DNA binding"/>
    <property type="evidence" value="ECO:0007669"/>
    <property type="project" value="InterPro"/>
</dbReference>
<gene>
    <name evidence="5" type="ORF">OFUS_LOCUS19937</name>
</gene>
<dbReference type="AlphaFoldDB" id="A0A8J1UAX1"/>
<keyword evidence="3" id="KW-0235">DNA replication</keyword>
<proteinExistence type="inferred from homology"/>
<dbReference type="FunFam" id="3.60.21.50:FF:000002">
    <property type="entry name" value="DNA polymerase delta small subunit"/>
    <property type="match status" value="1"/>
</dbReference>
<dbReference type="InterPro" id="IPR007185">
    <property type="entry name" value="DNA_pol_a/d/e_bsu"/>
</dbReference>
<evidence type="ECO:0000256" key="4">
    <source>
        <dbReference type="ARBA" id="ARBA00023242"/>
    </source>
</evidence>
<comment type="similarity">
    <text evidence="2">Belongs to the DNA polymerase delta/II small subunit family.</text>
</comment>
<sequence>MKVLDTAMQFSSTPDVKNVGKLLSDPNGENASFSRGSATIEDHSSRYMLKKKNFTRQYAHIYSQRLEKLRPHLIASAKNKWGKDISVTTLANLEMGKKCVVVGTLFKHMELQPSILKEISEEHNLNPQPIRKNFTDPNDKLILEDELQRIILSGEIDVQSGVTGVVVAVYGKEPEDQPGTFHVEDYCHRALPPQNPRPSLSQDKYIAIVSGLDIGSKNENPLNQQLLVDLLTGQLGDECQQEAASNILRVVVAGNSLSSETQDKDSLTKAKYLTTHSAAGSVEAIKSLDDLLVQLAACMEVDVMPGKHDPSNSTMPQQALHRCMFPQATMYPTMHAVTNPYDCSIDGIRFLGHSGQPIEDITRYSNRTDYLEVLESSLRWGHLAPTAPDTLGCYPYLDEDPFILEECPHVYFAGNAPSFQQKTIEGPNGQTVLLLTVPRYSQTNTCILVNLRTLTCQPIKFESSFTPCDETSPDVEK</sequence>
<dbReference type="Proteomes" id="UP000749559">
    <property type="component" value="Unassembled WGS sequence"/>
</dbReference>
<comment type="subcellular location">
    <subcellularLocation>
        <location evidence="1">Nucleus</location>
    </subcellularLocation>
</comment>
<dbReference type="GO" id="GO:1902969">
    <property type="term" value="P:mitotic DNA replication"/>
    <property type="evidence" value="ECO:0007669"/>
    <property type="project" value="UniProtKB-ARBA"/>
</dbReference>
<protein>
    <submittedName>
        <fullName evidence="5">Uncharacterized protein</fullName>
    </submittedName>
</protein>
<dbReference type="GO" id="GO:0006271">
    <property type="term" value="P:DNA strand elongation involved in DNA replication"/>
    <property type="evidence" value="ECO:0007669"/>
    <property type="project" value="TreeGrafter"/>
</dbReference>
<dbReference type="InterPro" id="IPR024826">
    <property type="entry name" value="DNA_pol_delta/II_ssu"/>
</dbReference>
<dbReference type="InterPro" id="IPR041863">
    <property type="entry name" value="PolD2_C"/>
</dbReference>
<comment type="caution">
    <text evidence="5">The sequence shown here is derived from an EMBL/GenBank/DDBJ whole genome shotgun (WGS) entry which is preliminary data.</text>
</comment>
<evidence type="ECO:0000256" key="2">
    <source>
        <dbReference type="ARBA" id="ARBA00006035"/>
    </source>
</evidence>
<dbReference type="InterPro" id="IPR040663">
    <property type="entry name" value="DNA_pol_D_N"/>
</dbReference>